<evidence type="ECO:0000256" key="2">
    <source>
        <dbReference type="ARBA" id="ARBA00023125"/>
    </source>
</evidence>
<dbReference type="SMART" id="SM00342">
    <property type="entry name" value="HTH_ARAC"/>
    <property type="match status" value="1"/>
</dbReference>
<comment type="caution">
    <text evidence="6">The sequence shown here is derived from an EMBL/GenBank/DDBJ whole genome shotgun (WGS) entry which is preliminary data.</text>
</comment>
<protein>
    <recommendedName>
        <fullName evidence="5">HTH araC/xylS-type domain-containing protein</fullName>
    </recommendedName>
</protein>
<evidence type="ECO:0000259" key="5">
    <source>
        <dbReference type="PROSITE" id="PS01124"/>
    </source>
</evidence>
<dbReference type="Gene3D" id="1.10.10.60">
    <property type="entry name" value="Homeodomain-like"/>
    <property type="match status" value="2"/>
</dbReference>
<name>A0A139KNL7_9BACE</name>
<keyword evidence="3" id="KW-0804">Transcription</keyword>
<keyword evidence="2" id="KW-0238">DNA-binding</keyword>
<dbReference type="Gene3D" id="2.60.40.10">
    <property type="entry name" value="Immunoglobulins"/>
    <property type="match status" value="1"/>
</dbReference>
<organism evidence="6">
    <name type="scientific">Bacteroides intestinalis</name>
    <dbReference type="NCBI Taxonomy" id="329854"/>
    <lineage>
        <taxon>Bacteria</taxon>
        <taxon>Pseudomonadati</taxon>
        <taxon>Bacteroidota</taxon>
        <taxon>Bacteroidia</taxon>
        <taxon>Bacteroidales</taxon>
        <taxon>Bacteroidaceae</taxon>
        <taxon>Bacteroides</taxon>
    </lineage>
</organism>
<evidence type="ECO:0000256" key="3">
    <source>
        <dbReference type="ARBA" id="ARBA00023163"/>
    </source>
</evidence>
<accession>A0A139KNL7</accession>
<keyword evidence="4" id="KW-1133">Transmembrane helix</keyword>
<feature type="domain" description="HTH araC/xylS-type" evidence="5">
    <location>
        <begin position="804"/>
        <end position="908"/>
    </location>
</feature>
<dbReference type="RefSeq" id="WP_061438205.1">
    <property type="nucleotide sequence ID" value="NZ_KQ968741.1"/>
</dbReference>
<keyword evidence="4" id="KW-0472">Membrane</keyword>
<dbReference type="InterPro" id="IPR011110">
    <property type="entry name" value="Reg_prop"/>
</dbReference>
<keyword evidence="4" id="KW-0812">Transmembrane</keyword>
<dbReference type="PATRIC" id="fig|329854.7.peg.5148"/>
<evidence type="ECO:0000313" key="6">
    <source>
        <dbReference type="EMBL" id="KXT40778.1"/>
    </source>
</evidence>
<dbReference type="PANTHER" id="PTHR43280:SF29">
    <property type="entry name" value="ARAC-FAMILY TRANSCRIPTIONAL REGULATOR"/>
    <property type="match status" value="1"/>
</dbReference>
<dbReference type="PROSITE" id="PS01124">
    <property type="entry name" value="HTH_ARAC_FAMILY_2"/>
    <property type="match status" value="1"/>
</dbReference>
<feature type="transmembrane region" description="Helical" evidence="4">
    <location>
        <begin position="746"/>
        <end position="766"/>
    </location>
</feature>
<evidence type="ECO:0000256" key="1">
    <source>
        <dbReference type="ARBA" id="ARBA00023015"/>
    </source>
</evidence>
<dbReference type="InterPro" id="IPR015943">
    <property type="entry name" value="WD40/YVTN_repeat-like_dom_sf"/>
</dbReference>
<dbReference type="PANTHER" id="PTHR43280">
    <property type="entry name" value="ARAC-FAMILY TRANSCRIPTIONAL REGULATOR"/>
    <property type="match status" value="1"/>
</dbReference>
<dbReference type="InterPro" id="IPR013783">
    <property type="entry name" value="Ig-like_fold"/>
</dbReference>
<dbReference type="InterPro" id="IPR011123">
    <property type="entry name" value="Y_Y_Y"/>
</dbReference>
<dbReference type="SUPFAM" id="SSF50998">
    <property type="entry name" value="Quinoprotein alcohol dehydrogenase-like"/>
    <property type="match status" value="1"/>
</dbReference>
<evidence type="ECO:0000313" key="7">
    <source>
        <dbReference type="Proteomes" id="UP000070319"/>
    </source>
</evidence>
<sequence>MKTHKRKELKSAEILVFVILLVCHVFPLQANLTAVRNLDNGSGLQDPKVSCIMKDSKGFVWFGTLNTIQRFDGVQFKCFYFPEQVEKVFVIKEIENSDFLIGTNKGLWKYEAKSEILLRIFPEINFPVRSLCYINGKVYVGTSNGIYIIDKEQKLEHLRITDEISAYNQIIGAYATAKDIWFLSPEGIIAYTLSTGGIRVYGKDVKFTSKLSCVVGNDKLLYIGTVTHGVVIFDMLSGEYSSFLPSVGNNHVSALSLRDGILCCGTLGSGVFFISLPEQQIIHSISAMPNDNDEYLTSDMISCLLLDNMNVLWIGSTSYMGVDYLQFRNKPFYPYRFGNQELRNKVFNSLYFVDGIKLLGTPNGFYYICASKSQIEYFPSSLEKNSFGSTSAFIKYNDDILIGTRGGGAYKLDRHTLQLSKFTETNLDVNSFAIDNQGYLWITTLNGLYCYNKDLKIEKVYTNLNSTLVDDKVNYLYIDTKERCWVATDKGLQFLNTKEGIFSDESLPAELHELPSVTYMTEDRQGNFLFCFNKNRVFICDSTFNHLRYVCTPEDAGYLGYSIREVLQDKANNYWLVGSRGVVKGDSALNHFTLFSSTEGLPEPYSNDGQLCGDTIWLATAKGIVFADIHSVPQSAPTVISDFLVNGVSVLAEYGELIEKRGVIALPEDQNTLDITFATLTYDVPDLMIYEYQLEGYDKEWKILRGINSIKFSNLSPGEYTFKVRKQMDENSMQSFQIRIRSSLSAWLWLGFALGGVLIAGVIYTIEKKRRGKKTIQVKPLHNEEEKYRFNKKISDEEAQVLISKLKNYMEKERAFLNPELKLAHVADAVGTSTQTLSQIFNVNLKTRYYDFVNEYRIDEFKRLVSSNEKDRYTLKALAGLCGFSSYTTFFRAFKETTGITPNEYMQQVEPTGR</sequence>
<dbReference type="AlphaFoldDB" id="A0A139KNL7"/>
<dbReference type="EMBL" id="LTDF01000176">
    <property type="protein sequence ID" value="KXT40778.1"/>
    <property type="molecule type" value="Genomic_DNA"/>
</dbReference>
<evidence type="ECO:0000256" key="4">
    <source>
        <dbReference type="SAM" id="Phobius"/>
    </source>
</evidence>
<proteinExistence type="predicted"/>
<gene>
    <name evidence="6" type="ORF">HMPREF2531_05076</name>
</gene>
<dbReference type="Pfam" id="PF07495">
    <property type="entry name" value="Y_Y_Y"/>
    <property type="match status" value="1"/>
</dbReference>
<dbReference type="Pfam" id="PF12833">
    <property type="entry name" value="HTH_18"/>
    <property type="match status" value="1"/>
</dbReference>
<dbReference type="InterPro" id="IPR018060">
    <property type="entry name" value="HTH_AraC"/>
</dbReference>
<dbReference type="GO" id="GO:0043565">
    <property type="term" value="F:sequence-specific DNA binding"/>
    <property type="evidence" value="ECO:0007669"/>
    <property type="project" value="InterPro"/>
</dbReference>
<dbReference type="Pfam" id="PF07494">
    <property type="entry name" value="Reg_prop"/>
    <property type="match status" value="1"/>
</dbReference>
<dbReference type="SUPFAM" id="SSF63829">
    <property type="entry name" value="Calcium-dependent phosphotriesterase"/>
    <property type="match status" value="1"/>
</dbReference>
<dbReference type="InterPro" id="IPR009057">
    <property type="entry name" value="Homeodomain-like_sf"/>
</dbReference>
<dbReference type="SUPFAM" id="SSF46689">
    <property type="entry name" value="Homeodomain-like"/>
    <property type="match status" value="1"/>
</dbReference>
<dbReference type="InterPro" id="IPR011047">
    <property type="entry name" value="Quinoprotein_ADH-like_sf"/>
</dbReference>
<keyword evidence="1" id="KW-0805">Transcription regulation</keyword>
<dbReference type="Gene3D" id="2.130.10.10">
    <property type="entry name" value="YVTN repeat-like/Quinoprotein amine dehydrogenase"/>
    <property type="match status" value="3"/>
</dbReference>
<reference evidence="6 7" key="1">
    <citation type="submission" date="2016-02" db="EMBL/GenBank/DDBJ databases">
        <authorList>
            <person name="Wen L."/>
            <person name="He K."/>
            <person name="Yang H."/>
        </authorList>
    </citation>
    <scope>NUCLEOTIDE SEQUENCE [LARGE SCALE GENOMIC DNA]</scope>
    <source>
        <strain evidence="6 7">KLE1704</strain>
    </source>
</reference>
<dbReference type="Proteomes" id="UP000070319">
    <property type="component" value="Unassembled WGS sequence"/>
</dbReference>
<dbReference type="GO" id="GO:0003700">
    <property type="term" value="F:DNA-binding transcription factor activity"/>
    <property type="evidence" value="ECO:0007669"/>
    <property type="project" value="InterPro"/>
</dbReference>